<dbReference type="CDD" id="cd02947">
    <property type="entry name" value="TRX_family"/>
    <property type="match status" value="1"/>
</dbReference>
<dbReference type="Gene3D" id="3.40.30.10">
    <property type="entry name" value="Glutaredoxin"/>
    <property type="match status" value="1"/>
</dbReference>
<dbReference type="EMBL" id="JBHLYR010000009">
    <property type="protein sequence ID" value="MFB9990807.1"/>
    <property type="molecule type" value="Genomic_DNA"/>
</dbReference>
<feature type="signal peptide" evidence="1">
    <location>
        <begin position="1"/>
        <end position="40"/>
    </location>
</feature>
<evidence type="ECO:0000313" key="4">
    <source>
        <dbReference type="Proteomes" id="UP001589733"/>
    </source>
</evidence>
<evidence type="ECO:0000259" key="2">
    <source>
        <dbReference type="PROSITE" id="PS51352"/>
    </source>
</evidence>
<feature type="domain" description="Thioredoxin" evidence="2">
    <location>
        <begin position="30"/>
        <end position="166"/>
    </location>
</feature>
<name>A0ABV6ATI3_9DEIO</name>
<dbReference type="Pfam" id="PF00085">
    <property type="entry name" value="Thioredoxin"/>
    <property type="match status" value="1"/>
</dbReference>
<feature type="chain" id="PRO_5047341373" evidence="1">
    <location>
        <begin position="41"/>
        <end position="166"/>
    </location>
</feature>
<comment type="caution">
    <text evidence="3">The sequence shown here is derived from an EMBL/GenBank/DDBJ whole genome shotgun (WGS) entry which is preliminary data.</text>
</comment>
<reference evidence="3 4" key="1">
    <citation type="submission" date="2024-09" db="EMBL/GenBank/DDBJ databases">
        <authorList>
            <person name="Sun Q."/>
            <person name="Mori K."/>
        </authorList>
    </citation>
    <scope>NUCLEOTIDE SEQUENCE [LARGE SCALE GENOMIC DNA]</scope>
    <source>
        <strain evidence="3 4">JCM 13503</strain>
    </source>
</reference>
<evidence type="ECO:0000256" key="1">
    <source>
        <dbReference type="SAM" id="SignalP"/>
    </source>
</evidence>
<dbReference type="SUPFAM" id="SSF52833">
    <property type="entry name" value="Thioredoxin-like"/>
    <property type="match status" value="1"/>
</dbReference>
<dbReference type="PROSITE" id="PS51352">
    <property type="entry name" value="THIOREDOXIN_2"/>
    <property type="match status" value="1"/>
</dbReference>
<organism evidence="3 4">
    <name type="scientific">Deinococcus oregonensis</name>
    <dbReference type="NCBI Taxonomy" id="1805970"/>
    <lineage>
        <taxon>Bacteria</taxon>
        <taxon>Thermotogati</taxon>
        <taxon>Deinococcota</taxon>
        <taxon>Deinococci</taxon>
        <taxon>Deinococcales</taxon>
        <taxon>Deinococcaceae</taxon>
        <taxon>Deinococcus</taxon>
    </lineage>
</organism>
<dbReference type="RefSeq" id="WP_380005106.1">
    <property type="nucleotide sequence ID" value="NZ_JBHLYR010000009.1"/>
</dbReference>
<keyword evidence="1" id="KW-0732">Signal</keyword>
<evidence type="ECO:0000313" key="3">
    <source>
        <dbReference type="EMBL" id="MFB9990807.1"/>
    </source>
</evidence>
<dbReference type="InterPro" id="IPR036249">
    <property type="entry name" value="Thioredoxin-like_sf"/>
</dbReference>
<accession>A0ABV6ATI3</accession>
<sequence length="166" mass="17799">MSNAAAVSRFALSRLTCPALVLPGMLVAAALLSSATPAQTMTIPAKSESTMNGAAMTDTMKKSGSYVTYTKAAFEAAKGTQRVLFFHATWCPNCKAADADIKKNLSQLPAGVTIFKTDYDKETALKQQYGITYQHTFVLVDAQGKALKKWAGGNLREIIANTKKVN</sequence>
<gene>
    <name evidence="3" type="ORF">ACFFLM_02235</name>
</gene>
<dbReference type="InterPro" id="IPR013766">
    <property type="entry name" value="Thioredoxin_domain"/>
</dbReference>
<protein>
    <submittedName>
        <fullName evidence="3">Thioredoxin domain-containing protein</fullName>
    </submittedName>
</protein>
<keyword evidence="4" id="KW-1185">Reference proteome</keyword>
<proteinExistence type="predicted"/>
<dbReference type="Proteomes" id="UP001589733">
    <property type="component" value="Unassembled WGS sequence"/>
</dbReference>